<feature type="binding site" evidence="9">
    <location>
        <position position="133"/>
    </location>
    <ligand>
        <name>4-amino-2-methyl-5-(diphosphooxymethyl)pyrimidine</name>
        <dbReference type="ChEBI" id="CHEBI:57841"/>
    </ligand>
</feature>
<dbReference type="PANTHER" id="PTHR20857:SF15">
    <property type="entry name" value="THIAMINE-PHOSPHATE SYNTHASE"/>
    <property type="match status" value="1"/>
</dbReference>
<comment type="catalytic activity">
    <reaction evidence="6 9 10">
        <text>4-methyl-5-(2-phosphooxyethyl)-thiazole + 4-amino-2-methyl-5-(diphosphooxymethyl)pyrimidine + H(+) = thiamine phosphate + diphosphate</text>
        <dbReference type="Rhea" id="RHEA:22328"/>
        <dbReference type="ChEBI" id="CHEBI:15378"/>
        <dbReference type="ChEBI" id="CHEBI:33019"/>
        <dbReference type="ChEBI" id="CHEBI:37575"/>
        <dbReference type="ChEBI" id="CHEBI:57841"/>
        <dbReference type="ChEBI" id="CHEBI:58296"/>
        <dbReference type="EC" id="2.5.1.3"/>
    </reaction>
</comment>
<comment type="function">
    <text evidence="9">Condenses 4-methyl-5-(beta-hydroxyethyl)thiazole monophosphate (THZ-P) and 2-methyl-4-amino-5-hydroxymethyl pyrimidine pyrophosphate (HMP-PP) to form thiamine monophosphate (TMP).</text>
</comment>
<dbReference type="GO" id="GO:0000287">
    <property type="term" value="F:magnesium ion binding"/>
    <property type="evidence" value="ECO:0007669"/>
    <property type="project" value="UniProtKB-UniRule"/>
</dbReference>
<dbReference type="InterPro" id="IPR036206">
    <property type="entry name" value="ThiamineP_synth_sf"/>
</dbReference>
<dbReference type="SUPFAM" id="SSF51391">
    <property type="entry name" value="Thiamin phosphate synthase"/>
    <property type="match status" value="1"/>
</dbReference>
<dbReference type="CDD" id="cd00564">
    <property type="entry name" value="TMP_TenI"/>
    <property type="match status" value="1"/>
</dbReference>
<evidence type="ECO:0000259" key="12">
    <source>
        <dbReference type="Pfam" id="PF02581"/>
    </source>
</evidence>
<comment type="cofactor">
    <cofactor evidence="9">
        <name>Mg(2+)</name>
        <dbReference type="ChEBI" id="CHEBI:18420"/>
    </cofactor>
    <text evidence="9">Binds 1 Mg(2+) ion per subunit.</text>
</comment>
<evidence type="ECO:0000256" key="5">
    <source>
        <dbReference type="ARBA" id="ARBA00022977"/>
    </source>
</evidence>
<dbReference type="InterPro" id="IPR022998">
    <property type="entry name" value="ThiamineP_synth_TenI"/>
</dbReference>
<evidence type="ECO:0000256" key="2">
    <source>
        <dbReference type="ARBA" id="ARBA00022679"/>
    </source>
</evidence>
<reference evidence="13 14" key="1">
    <citation type="submission" date="2016-08" db="EMBL/GenBank/DDBJ databases">
        <authorList>
            <person name="Seilhamer J.J."/>
        </authorList>
    </citation>
    <scope>NUCLEOTIDE SEQUENCE [LARGE SCALE GENOMIC DNA]</scope>
    <source>
        <strain evidence="13 14">DX4</strain>
    </source>
</reference>
<dbReference type="AlphaFoldDB" id="A0A1D7QK91"/>
<keyword evidence="3 9" id="KW-0479">Metal-binding</keyword>
<evidence type="ECO:0000256" key="6">
    <source>
        <dbReference type="ARBA" id="ARBA00047334"/>
    </source>
</evidence>
<dbReference type="EC" id="2.5.1.3" evidence="9"/>
<keyword evidence="14" id="KW-1185">Reference proteome</keyword>
<evidence type="ECO:0000313" key="13">
    <source>
        <dbReference type="EMBL" id="AOM79086.1"/>
    </source>
</evidence>
<evidence type="ECO:0000256" key="10">
    <source>
        <dbReference type="RuleBase" id="RU003826"/>
    </source>
</evidence>
<comment type="pathway">
    <text evidence="1 9 11">Cofactor biosynthesis; thiamine diphosphate biosynthesis; thiamine phosphate from 4-amino-2-methyl-5-diphosphomethylpyrimidine and 4-methyl-5-(2-phosphoethyl)-thiazole: step 1/1.</text>
</comment>
<gene>
    <name evidence="9" type="primary">thiE</name>
    <name evidence="13" type="ORF">BFS30_19075</name>
</gene>
<feature type="binding site" evidence="9">
    <location>
        <begin position="33"/>
        <end position="37"/>
    </location>
    <ligand>
        <name>4-amino-2-methyl-5-(diphosphooxymethyl)pyrimidine</name>
        <dbReference type="ChEBI" id="CHEBI:57841"/>
    </ligand>
</feature>
<dbReference type="OrthoDB" id="9812206at2"/>
<name>A0A1D7QK91_9SPHI</name>
<comment type="caution">
    <text evidence="9">Lacks conserved residue(s) required for the propagation of feature annotation.</text>
</comment>
<accession>A0A1D7QK91</accession>
<organism evidence="13 14">
    <name type="scientific">Pedobacter steynii</name>
    <dbReference type="NCBI Taxonomy" id="430522"/>
    <lineage>
        <taxon>Bacteria</taxon>
        <taxon>Pseudomonadati</taxon>
        <taxon>Bacteroidota</taxon>
        <taxon>Sphingobacteriia</taxon>
        <taxon>Sphingobacteriales</taxon>
        <taxon>Sphingobacteriaceae</taxon>
        <taxon>Pedobacter</taxon>
    </lineage>
</organism>
<dbReference type="NCBIfam" id="TIGR00693">
    <property type="entry name" value="thiE"/>
    <property type="match status" value="1"/>
</dbReference>
<dbReference type="PANTHER" id="PTHR20857">
    <property type="entry name" value="THIAMINE-PHOSPHATE PYROPHOSPHORYLASE"/>
    <property type="match status" value="1"/>
</dbReference>
<evidence type="ECO:0000256" key="8">
    <source>
        <dbReference type="ARBA" id="ARBA00047883"/>
    </source>
</evidence>
<protein>
    <recommendedName>
        <fullName evidence="9">Thiamine-phosphate synthase</fullName>
        <shortName evidence="9">TP synthase</shortName>
        <shortName evidence="9">TPS</shortName>
        <ecNumber evidence="9">2.5.1.3</ecNumber>
    </recommendedName>
    <alternativeName>
        <fullName evidence="9">Thiamine-phosphate pyrophosphorylase</fullName>
        <shortName evidence="9">TMP pyrophosphorylase</shortName>
        <shortName evidence="9">TMP-PPase</shortName>
    </alternativeName>
</protein>
<evidence type="ECO:0000256" key="1">
    <source>
        <dbReference type="ARBA" id="ARBA00005165"/>
    </source>
</evidence>
<evidence type="ECO:0000256" key="9">
    <source>
        <dbReference type="HAMAP-Rule" id="MF_00097"/>
    </source>
</evidence>
<dbReference type="UniPathway" id="UPA00060">
    <property type="reaction ID" value="UER00141"/>
</dbReference>
<proteinExistence type="inferred from homology"/>
<feature type="binding site" evidence="9">
    <location>
        <position position="85"/>
    </location>
    <ligand>
        <name>Mg(2+)</name>
        <dbReference type="ChEBI" id="CHEBI:18420"/>
    </ligand>
</feature>
<feature type="binding site" evidence="9">
    <location>
        <position position="65"/>
    </location>
    <ligand>
        <name>4-amino-2-methyl-5-(diphosphooxymethyl)pyrimidine</name>
        <dbReference type="ChEBI" id="CHEBI:57841"/>
    </ligand>
</feature>
<comment type="catalytic activity">
    <reaction evidence="7 9 10">
        <text>2-(2-carboxy-4-methylthiazol-5-yl)ethyl phosphate + 4-amino-2-methyl-5-(diphosphooxymethyl)pyrimidine + 2 H(+) = thiamine phosphate + CO2 + diphosphate</text>
        <dbReference type="Rhea" id="RHEA:47848"/>
        <dbReference type="ChEBI" id="CHEBI:15378"/>
        <dbReference type="ChEBI" id="CHEBI:16526"/>
        <dbReference type="ChEBI" id="CHEBI:33019"/>
        <dbReference type="ChEBI" id="CHEBI:37575"/>
        <dbReference type="ChEBI" id="CHEBI:57841"/>
        <dbReference type="ChEBI" id="CHEBI:62890"/>
        <dbReference type="EC" id="2.5.1.3"/>
    </reaction>
</comment>
<sequence length="217" mass="23560">MIDQLHYISQSTENTSHLEAIEQVLQAGGKWIQLRVKDQPETTVLELAKAANELCKKFAARLIINDFPEVSKAVSAYGLHLGLNDMSIAKARLIAGNKIKIGGTANTFADLQKRVAEGADYIGLGPLRFTSTKKNLSPVIGFEGYAKIMEQVKKSGFTLPIIAIGGITEADLPELLKTGLHGVAVSGILTGKTDAENRIKRMYSELQKHQLSTTLNS</sequence>
<feature type="binding site" evidence="9">
    <location>
        <position position="104"/>
    </location>
    <ligand>
        <name>4-amino-2-methyl-5-(diphosphooxymethyl)pyrimidine</name>
        <dbReference type="ChEBI" id="CHEBI:57841"/>
    </ligand>
</feature>
<dbReference type="GO" id="GO:0009228">
    <property type="term" value="P:thiamine biosynthetic process"/>
    <property type="evidence" value="ECO:0007669"/>
    <property type="project" value="UniProtKB-KW"/>
</dbReference>
<feature type="binding site" evidence="9">
    <location>
        <position position="166"/>
    </location>
    <ligand>
        <name>2-[(2R,5Z)-2-carboxy-4-methylthiazol-5(2H)-ylidene]ethyl phosphate</name>
        <dbReference type="ChEBI" id="CHEBI:62899"/>
    </ligand>
</feature>
<feature type="domain" description="Thiamine phosphate synthase/TenI" evidence="12">
    <location>
        <begin position="9"/>
        <end position="186"/>
    </location>
</feature>
<dbReference type="GO" id="GO:0004789">
    <property type="term" value="F:thiamine-phosphate diphosphorylase activity"/>
    <property type="evidence" value="ECO:0007669"/>
    <property type="project" value="UniProtKB-UniRule"/>
</dbReference>
<evidence type="ECO:0000256" key="11">
    <source>
        <dbReference type="RuleBase" id="RU004253"/>
    </source>
</evidence>
<keyword evidence="5 9" id="KW-0784">Thiamine biosynthesis</keyword>
<keyword evidence="2 9" id="KW-0808">Transferase</keyword>
<dbReference type="Gene3D" id="3.20.20.70">
    <property type="entry name" value="Aldolase class I"/>
    <property type="match status" value="1"/>
</dbReference>
<dbReference type="KEGG" id="psty:BFS30_19075"/>
<dbReference type="RefSeq" id="WP_069380749.1">
    <property type="nucleotide sequence ID" value="NZ_CP017141.1"/>
</dbReference>
<evidence type="ECO:0000256" key="4">
    <source>
        <dbReference type="ARBA" id="ARBA00022842"/>
    </source>
</evidence>
<evidence type="ECO:0000256" key="3">
    <source>
        <dbReference type="ARBA" id="ARBA00022723"/>
    </source>
</evidence>
<dbReference type="Proteomes" id="UP000094313">
    <property type="component" value="Chromosome"/>
</dbReference>
<feature type="binding site" evidence="9">
    <location>
        <begin position="130"/>
        <end position="132"/>
    </location>
    <ligand>
        <name>2-[(2R,5Z)-2-carboxy-4-methylthiazol-5(2H)-ylidene]ethyl phosphate</name>
        <dbReference type="ChEBI" id="CHEBI:62899"/>
    </ligand>
</feature>
<feature type="binding site" evidence="9">
    <location>
        <position position="66"/>
    </location>
    <ligand>
        <name>Mg(2+)</name>
        <dbReference type="ChEBI" id="CHEBI:18420"/>
    </ligand>
</feature>
<dbReference type="InterPro" id="IPR034291">
    <property type="entry name" value="TMP_synthase"/>
</dbReference>
<comment type="similarity">
    <text evidence="9 10">Belongs to the thiamine-phosphate synthase family.</text>
</comment>
<dbReference type="NCBIfam" id="NF000736">
    <property type="entry name" value="PRK00043.2-3"/>
    <property type="match status" value="1"/>
</dbReference>
<keyword evidence="4 9" id="KW-0460">Magnesium</keyword>
<evidence type="ECO:0000313" key="14">
    <source>
        <dbReference type="Proteomes" id="UP000094313"/>
    </source>
</evidence>
<dbReference type="GO" id="GO:0005737">
    <property type="term" value="C:cytoplasm"/>
    <property type="evidence" value="ECO:0007669"/>
    <property type="project" value="TreeGrafter"/>
</dbReference>
<dbReference type="InterPro" id="IPR013785">
    <property type="entry name" value="Aldolase_TIM"/>
</dbReference>
<dbReference type="HAMAP" id="MF_00097">
    <property type="entry name" value="TMP_synthase"/>
    <property type="match status" value="1"/>
</dbReference>
<dbReference type="Pfam" id="PF02581">
    <property type="entry name" value="TMP-TENI"/>
    <property type="match status" value="1"/>
</dbReference>
<dbReference type="EMBL" id="CP017141">
    <property type="protein sequence ID" value="AOM79086.1"/>
    <property type="molecule type" value="Genomic_DNA"/>
</dbReference>
<dbReference type="GO" id="GO:0009229">
    <property type="term" value="P:thiamine diphosphate biosynthetic process"/>
    <property type="evidence" value="ECO:0007669"/>
    <property type="project" value="UniProtKB-UniRule"/>
</dbReference>
<comment type="catalytic activity">
    <reaction evidence="8 9 10">
        <text>2-[(2R,5Z)-2-carboxy-4-methylthiazol-5(2H)-ylidene]ethyl phosphate + 4-amino-2-methyl-5-(diphosphooxymethyl)pyrimidine + 2 H(+) = thiamine phosphate + CO2 + diphosphate</text>
        <dbReference type="Rhea" id="RHEA:47844"/>
        <dbReference type="ChEBI" id="CHEBI:15378"/>
        <dbReference type="ChEBI" id="CHEBI:16526"/>
        <dbReference type="ChEBI" id="CHEBI:33019"/>
        <dbReference type="ChEBI" id="CHEBI:37575"/>
        <dbReference type="ChEBI" id="CHEBI:57841"/>
        <dbReference type="ChEBI" id="CHEBI:62899"/>
        <dbReference type="EC" id="2.5.1.3"/>
    </reaction>
</comment>
<evidence type="ECO:0000256" key="7">
    <source>
        <dbReference type="ARBA" id="ARBA00047851"/>
    </source>
</evidence>